<dbReference type="GO" id="GO:0004601">
    <property type="term" value="F:peroxidase activity"/>
    <property type="evidence" value="ECO:0007669"/>
    <property type="project" value="UniProtKB-KW"/>
</dbReference>
<dbReference type="InterPro" id="IPR029759">
    <property type="entry name" value="GPX_AS"/>
</dbReference>
<feature type="domain" description="Thioredoxin" evidence="7">
    <location>
        <begin position="20"/>
        <end position="187"/>
    </location>
</feature>
<organism evidence="8 9">
    <name type="scientific">Shewanella gaetbuli</name>
    <dbReference type="NCBI Taxonomy" id="220752"/>
    <lineage>
        <taxon>Bacteria</taxon>
        <taxon>Pseudomonadati</taxon>
        <taxon>Pseudomonadota</taxon>
        <taxon>Gammaproteobacteria</taxon>
        <taxon>Alteromonadales</taxon>
        <taxon>Shewanellaceae</taxon>
        <taxon>Shewanella</taxon>
    </lineage>
</organism>
<dbReference type="InterPro" id="IPR000889">
    <property type="entry name" value="Glutathione_peroxidase"/>
</dbReference>
<feature type="chain" id="PRO_5040867668" description="Glutathione peroxidase" evidence="6">
    <location>
        <begin position="29"/>
        <end position="190"/>
    </location>
</feature>
<evidence type="ECO:0000313" key="9">
    <source>
        <dbReference type="Proteomes" id="UP001139333"/>
    </source>
</evidence>
<feature type="signal peptide" evidence="6">
    <location>
        <begin position="1"/>
        <end position="28"/>
    </location>
</feature>
<dbReference type="PRINTS" id="PR01011">
    <property type="entry name" value="GLUTPROXDASE"/>
</dbReference>
<dbReference type="AlphaFoldDB" id="A0A9X2CFM7"/>
<evidence type="ECO:0000256" key="2">
    <source>
        <dbReference type="ARBA" id="ARBA00022559"/>
    </source>
</evidence>
<dbReference type="PIRSF" id="PIRSF000303">
    <property type="entry name" value="Glutathion_perox"/>
    <property type="match status" value="1"/>
</dbReference>
<evidence type="ECO:0000256" key="4">
    <source>
        <dbReference type="PIRSR" id="PIRSR000303-1"/>
    </source>
</evidence>
<gene>
    <name evidence="8" type="ORF">L2672_02350</name>
</gene>
<dbReference type="PROSITE" id="PS00460">
    <property type="entry name" value="GLUTATHIONE_PEROXID_1"/>
    <property type="match status" value="1"/>
</dbReference>
<dbReference type="Gene3D" id="3.40.30.10">
    <property type="entry name" value="Glutaredoxin"/>
    <property type="match status" value="1"/>
</dbReference>
<dbReference type="PANTHER" id="PTHR11592:SF44">
    <property type="entry name" value="GLUTATHIONE PEROXIDASE"/>
    <property type="match status" value="1"/>
</dbReference>
<dbReference type="CDD" id="cd00340">
    <property type="entry name" value="GSH_Peroxidase"/>
    <property type="match status" value="1"/>
</dbReference>
<evidence type="ECO:0000256" key="1">
    <source>
        <dbReference type="ARBA" id="ARBA00006926"/>
    </source>
</evidence>
<dbReference type="Pfam" id="PF00255">
    <property type="entry name" value="GSHPx"/>
    <property type="match status" value="1"/>
</dbReference>
<accession>A0A9X2CFM7</accession>
<keyword evidence="6" id="KW-0732">Signal</keyword>
<dbReference type="InterPro" id="IPR013766">
    <property type="entry name" value="Thioredoxin_domain"/>
</dbReference>
<dbReference type="Proteomes" id="UP001139333">
    <property type="component" value="Unassembled WGS sequence"/>
</dbReference>
<reference evidence="8" key="1">
    <citation type="submission" date="2022-01" db="EMBL/GenBank/DDBJ databases">
        <title>Whole genome-based taxonomy of the Shewanellaceae.</title>
        <authorList>
            <person name="Martin-Rodriguez A.J."/>
        </authorList>
    </citation>
    <scope>NUCLEOTIDE SEQUENCE</scope>
    <source>
        <strain evidence="8">DSM 16422</strain>
    </source>
</reference>
<keyword evidence="9" id="KW-1185">Reference proteome</keyword>
<name>A0A9X2CFM7_9GAMM</name>
<feature type="active site" evidence="4">
    <location>
        <position position="68"/>
    </location>
</feature>
<sequence length="190" mass="20909">MFSLKPLCKLFTATVIGCSAFLSVTANAASCPDYLNVEARKLHSEENVNLCELTQGKPVLIVNTASNCGFTPQFDALEAVHQEYKDKGLVVIGFPSDDFFQEEKDEAKTADVCFINYGVTFTMIATSPVRGSDANSVFEHLNAKTSAPKWNFYKYLVSGDGETVTQFNSRVKPDSKEIKQAIDKQLASEI</sequence>
<keyword evidence="3 5" id="KW-0560">Oxidoreductase</keyword>
<dbReference type="SUPFAM" id="SSF52833">
    <property type="entry name" value="Thioredoxin-like"/>
    <property type="match status" value="1"/>
</dbReference>
<evidence type="ECO:0000256" key="6">
    <source>
        <dbReference type="SAM" id="SignalP"/>
    </source>
</evidence>
<dbReference type="GO" id="GO:0034599">
    <property type="term" value="P:cellular response to oxidative stress"/>
    <property type="evidence" value="ECO:0007669"/>
    <property type="project" value="TreeGrafter"/>
</dbReference>
<dbReference type="PROSITE" id="PS51355">
    <property type="entry name" value="GLUTATHIONE_PEROXID_3"/>
    <property type="match status" value="1"/>
</dbReference>
<dbReference type="PANTHER" id="PTHR11592">
    <property type="entry name" value="GLUTATHIONE PEROXIDASE"/>
    <property type="match status" value="1"/>
</dbReference>
<keyword evidence="2 5" id="KW-0575">Peroxidase</keyword>
<evidence type="ECO:0000313" key="8">
    <source>
        <dbReference type="EMBL" id="MCL1141543.1"/>
    </source>
</evidence>
<evidence type="ECO:0000256" key="3">
    <source>
        <dbReference type="ARBA" id="ARBA00023002"/>
    </source>
</evidence>
<protein>
    <recommendedName>
        <fullName evidence="5">Glutathione peroxidase</fullName>
    </recommendedName>
</protein>
<evidence type="ECO:0000259" key="7">
    <source>
        <dbReference type="PROSITE" id="PS51352"/>
    </source>
</evidence>
<dbReference type="RefSeq" id="WP_248994215.1">
    <property type="nucleotide sequence ID" value="NZ_JAKIKP010000001.1"/>
</dbReference>
<dbReference type="InterPro" id="IPR036249">
    <property type="entry name" value="Thioredoxin-like_sf"/>
</dbReference>
<comment type="caution">
    <text evidence="8">The sequence shown here is derived from an EMBL/GenBank/DDBJ whole genome shotgun (WGS) entry which is preliminary data.</text>
</comment>
<comment type="similarity">
    <text evidence="1 5">Belongs to the glutathione peroxidase family.</text>
</comment>
<dbReference type="PROSITE" id="PS51352">
    <property type="entry name" value="THIOREDOXIN_2"/>
    <property type="match status" value="1"/>
</dbReference>
<proteinExistence type="inferred from homology"/>
<evidence type="ECO:0000256" key="5">
    <source>
        <dbReference type="RuleBase" id="RU000499"/>
    </source>
</evidence>
<dbReference type="EMBL" id="JAKIKP010000001">
    <property type="protein sequence ID" value="MCL1141543.1"/>
    <property type="molecule type" value="Genomic_DNA"/>
</dbReference>